<dbReference type="NCBIfam" id="TIGR00724">
    <property type="entry name" value="urea_amlyse_rel"/>
    <property type="match status" value="1"/>
</dbReference>
<dbReference type="InterPro" id="IPR029000">
    <property type="entry name" value="Cyclophilin-like_dom_sf"/>
</dbReference>
<keyword evidence="3" id="KW-0067">ATP-binding</keyword>
<evidence type="ECO:0000313" key="5">
    <source>
        <dbReference type="EMBL" id="NPT41726.1"/>
    </source>
</evidence>
<dbReference type="PANTHER" id="PTHR43309">
    <property type="entry name" value="5-OXOPROLINASE SUBUNIT C"/>
    <property type="match status" value="1"/>
</dbReference>
<keyword evidence="6" id="KW-1185">Reference proteome</keyword>
<dbReference type="EMBL" id="WOEY01000039">
    <property type="protein sequence ID" value="NPT41726.1"/>
    <property type="molecule type" value="Genomic_DNA"/>
</dbReference>
<name>A0ABX2BP79_9BURK</name>
<dbReference type="InterPro" id="IPR003778">
    <property type="entry name" value="CT_A_B"/>
</dbReference>
<feature type="domain" description="Carboxyltransferase" evidence="4">
    <location>
        <begin position="23"/>
        <end position="326"/>
    </location>
</feature>
<evidence type="ECO:0000313" key="6">
    <source>
        <dbReference type="Proteomes" id="UP000652198"/>
    </source>
</evidence>
<proteinExistence type="predicted"/>
<keyword evidence="2" id="KW-0378">Hydrolase</keyword>
<sequence length="342" mass="36774">MIEILSSSALATVQDQGREGYLRYGVGTAGAMDRLALAVGNLLLGNPDDAAGIEIPMFPFRIRFLEDLAFAITGADCSVRLGDRPVLPWWTVQAKQGDVLTIGVPTSGTRCYLSLAGGVDVPVVLGSRSTQLRGQFGGYNGRQLQKGDVVKAVGLVDQTGPAALRDPLQDPTLAAGFGTVPPEYSLPAPLSLPAAEAGETVVRVLPAAEYDCYEPESLAAFWRDGWKVTPQSDRYGYRLAGPTLIATHTIEKRSHGIVPGVIQVPHSGQPIIQLRDAQPSGGYPKIGTVIEADLWRLAQARIGTKIRFVQTTYTEAVTALEELDSYLVKVRNLVALFRPSRH</sequence>
<organism evidence="5 6">
    <name type="scientific">Paraburkholderia solitsugae</name>
    <dbReference type="NCBI Taxonomy" id="2675748"/>
    <lineage>
        <taxon>Bacteria</taxon>
        <taxon>Pseudomonadati</taxon>
        <taxon>Pseudomonadota</taxon>
        <taxon>Betaproteobacteria</taxon>
        <taxon>Burkholderiales</taxon>
        <taxon>Burkholderiaceae</taxon>
        <taxon>Paraburkholderia</taxon>
    </lineage>
</organism>
<dbReference type="SUPFAM" id="SSF50891">
    <property type="entry name" value="Cyclophilin-like"/>
    <property type="match status" value="1"/>
</dbReference>
<evidence type="ECO:0000256" key="2">
    <source>
        <dbReference type="ARBA" id="ARBA00022801"/>
    </source>
</evidence>
<dbReference type="SMART" id="SM00797">
    <property type="entry name" value="AHS2"/>
    <property type="match status" value="1"/>
</dbReference>
<evidence type="ECO:0000256" key="1">
    <source>
        <dbReference type="ARBA" id="ARBA00022741"/>
    </source>
</evidence>
<evidence type="ECO:0000259" key="4">
    <source>
        <dbReference type="SMART" id="SM00797"/>
    </source>
</evidence>
<dbReference type="Proteomes" id="UP000652198">
    <property type="component" value="Unassembled WGS sequence"/>
</dbReference>
<reference evidence="5 6" key="1">
    <citation type="submission" date="2019-11" db="EMBL/GenBank/DDBJ databases">
        <title>Metabolism of dissolved organic matter in forest soils.</title>
        <authorList>
            <person name="Cyle K.T."/>
            <person name="Wilhelm R.C."/>
            <person name="Martinez C.E."/>
        </authorList>
    </citation>
    <scope>NUCLEOTIDE SEQUENCE [LARGE SCALE GENOMIC DNA]</scope>
    <source>
        <strain evidence="5 6">1N</strain>
    </source>
</reference>
<gene>
    <name evidence="5" type="ORF">GNZ12_10415</name>
</gene>
<accession>A0ABX2BP79</accession>
<evidence type="ECO:0000256" key="3">
    <source>
        <dbReference type="ARBA" id="ARBA00022840"/>
    </source>
</evidence>
<comment type="caution">
    <text evidence="5">The sequence shown here is derived from an EMBL/GenBank/DDBJ whole genome shotgun (WGS) entry which is preliminary data.</text>
</comment>
<dbReference type="InterPro" id="IPR052708">
    <property type="entry name" value="PxpC"/>
</dbReference>
<dbReference type="PANTHER" id="PTHR43309:SF3">
    <property type="entry name" value="5-OXOPROLINASE SUBUNIT C"/>
    <property type="match status" value="1"/>
</dbReference>
<keyword evidence="1" id="KW-0547">Nucleotide-binding</keyword>
<protein>
    <submittedName>
        <fullName evidence="5">5-oxoprolinase/urea amidolyase family protein</fullName>
    </submittedName>
</protein>
<dbReference type="Gene3D" id="2.40.100.10">
    <property type="entry name" value="Cyclophilin-like"/>
    <property type="match status" value="1"/>
</dbReference>
<dbReference type="Pfam" id="PF02626">
    <property type="entry name" value="CT_A_B"/>
    <property type="match status" value="1"/>
</dbReference>
<dbReference type="RefSeq" id="WP_172310272.1">
    <property type="nucleotide sequence ID" value="NZ_WOEY01000039.1"/>
</dbReference>